<evidence type="ECO:0000313" key="7">
    <source>
        <dbReference type="Proteomes" id="UP000030653"/>
    </source>
</evidence>
<keyword evidence="4 5" id="KW-0472">Membrane</keyword>
<dbReference type="InterPro" id="IPR050360">
    <property type="entry name" value="MFS_Sugar_Transporters"/>
</dbReference>
<dbReference type="OMA" id="IVWIAVE"/>
<dbReference type="AlphaFoldDB" id="M5FXL6"/>
<gene>
    <name evidence="6" type="ORF">DACRYDRAFT_53370</name>
</gene>
<dbReference type="HOGENOM" id="CLU_001265_30_0_1"/>
<evidence type="ECO:0000256" key="2">
    <source>
        <dbReference type="ARBA" id="ARBA00022692"/>
    </source>
</evidence>
<protein>
    <submittedName>
        <fullName evidence="6">General substrate transporter</fullName>
    </submittedName>
</protein>
<keyword evidence="7" id="KW-1185">Reference proteome</keyword>
<keyword evidence="3 5" id="KW-1133">Transmembrane helix</keyword>
<dbReference type="EMBL" id="JH795865">
    <property type="protein sequence ID" value="EJU01219.1"/>
    <property type="molecule type" value="Genomic_DNA"/>
</dbReference>
<accession>M5FXL6</accession>
<proteinExistence type="predicted"/>
<feature type="non-terminal residue" evidence="6">
    <location>
        <position position="151"/>
    </location>
</feature>
<dbReference type="PANTHER" id="PTHR48022">
    <property type="entry name" value="PLASTIDIC GLUCOSE TRANSPORTER 4"/>
    <property type="match status" value="1"/>
</dbReference>
<evidence type="ECO:0000256" key="4">
    <source>
        <dbReference type="ARBA" id="ARBA00023136"/>
    </source>
</evidence>
<evidence type="ECO:0000256" key="3">
    <source>
        <dbReference type="ARBA" id="ARBA00022989"/>
    </source>
</evidence>
<dbReference type="Proteomes" id="UP000030653">
    <property type="component" value="Unassembled WGS sequence"/>
</dbReference>
<dbReference type="InterPro" id="IPR005828">
    <property type="entry name" value="MFS_sugar_transport-like"/>
</dbReference>
<evidence type="ECO:0000256" key="5">
    <source>
        <dbReference type="SAM" id="Phobius"/>
    </source>
</evidence>
<evidence type="ECO:0000256" key="1">
    <source>
        <dbReference type="ARBA" id="ARBA00004141"/>
    </source>
</evidence>
<dbReference type="InterPro" id="IPR036259">
    <property type="entry name" value="MFS_trans_sf"/>
</dbReference>
<dbReference type="SUPFAM" id="SSF103473">
    <property type="entry name" value="MFS general substrate transporter"/>
    <property type="match status" value="1"/>
</dbReference>
<dbReference type="RefSeq" id="XP_040628116.1">
    <property type="nucleotide sequence ID" value="XM_040775169.1"/>
</dbReference>
<dbReference type="GO" id="GO:0005351">
    <property type="term" value="F:carbohydrate:proton symporter activity"/>
    <property type="evidence" value="ECO:0007669"/>
    <property type="project" value="TreeGrafter"/>
</dbReference>
<dbReference type="OrthoDB" id="6133115at2759"/>
<feature type="transmembrane region" description="Helical" evidence="5">
    <location>
        <begin position="18"/>
        <end position="38"/>
    </location>
</feature>
<organism evidence="6 7">
    <name type="scientific">Dacryopinax primogenitus (strain DJM 731)</name>
    <name type="common">Brown rot fungus</name>
    <dbReference type="NCBI Taxonomy" id="1858805"/>
    <lineage>
        <taxon>Eukaryota</taxon>
        <taxon>Fungi</taxon>
        <taxon>Dikarya</taxon>
        <taxon>Basidiomycota</taxon>
        <taxon>Agaricomycotina</taxon>
        <taxon>Dacrymycetes</taxon>
        <taxon>Dacrymycetales</taxon>
        <taxon>Dacrymycetaceae</taxon>
        <taxon>Dacryopinax</taxon>
    </lineage>
</organism>
<dbReference type="Pfam" id="PF00083">
    <property type="entry name" value="Sugar_tr"/>
    <property type="match status" value="1"/>
</dbReference>
<reference evidence="6 7" key="1">
    <citation type="journal article" date="2012" name="Science">
        <title>The Paleozoic origin of enzymatic lignin decomposition reconstructed from 31 fungal genomes.</title>
        <authorList>
            <person name="Floudas D."/>
            <person name="Binder M."/>
            <person name="Riley R."/>
            <person name="Barry K."/>
            <person name="Blanchette R.A."/>
            <person name="Henrissat B."/>
            <person name="Martinez A.T."/>
            <person name="Otillar R."/>
            <person name="Spatafora J.W."/>
            <person name="Yadav J.S."/>
            <person name="Aerts A."/>
            <person name="Benoit I."/>
            <person name="Boyd A."/>
            <person name="Carlson A."/>
            <person name="Copeland A."/>
            <person name="Coutinho P.M."/>
            <person name="de Vries R.P."/>
            <person name="Ferreira P."/>
            <person name="Findley K."/>
            <person name="Foster B."/>
            <person name="Gaskell J."/>
            <person name="Glotzer D."/>
            <person name="Gorecki P."/>
            <person name="Heitman J."/>
            <person name="Hesse C."/>
            <person name="Hori C."/>
            <person name="Igarashi K."/>
            <person name="Jurgens J.A."/>
            <person name="Kallen N."/>
            <person name="Kersten P."/>
            <person name="Kohler A."/>
            <person name="Kuees U."/>
            <person name="Kumar T.K.A."/>
            <person name="Kuo A."/>
            <person name="LaButti K."/>
            <person name="Larrondo L.F."/>
            <person name="Lindquist E."/>
            <person name="Ling A."/>
            <person name="Lombard V."/>
            <person name="Lucas S."/>
            <person name="Lundell T."/>
            <person name="Martin R."/>
            <person name="McLaughlin D.J."/>
            <person name="Morgenstern I."/>
            <person name="Morin E."/>
            <person name="Murat C."/>
            <person name="Nagy L.G."/>
            <person name="Nolan M."/>
            <person name="Ohm R.A."/>
            <person name="Patyshakuliyeva A."/>
            <person name="Rokas A."/>
            <person name="Ruiz-Duenas F.J."/>
            <person name="Sabat G."/>
            <person name="Salamov A."/>
            <person name="Samejima M."/>
            <person name="Schmutz J."/>
            <person name="Slot J.C."/>
            <person name="St John F."/>
            <person name="Stenlid J."/>
            <person name="Sun H."/>
            <person name="Sun S."/>
            <person name="Syed K."/>
            <person name="Tsang A."/>
            <person name="Wiebenga A."/>
            <person name="Young D."/>
            <person name="Pisabarro A."/>
            <person name="Eastwood D.C."/>
            <person name="Martin F."/>
            <person name="Cullen D."/>
            <person name="Grigoriev I.V."/>
            <person name="Hibbett D.S."/>
        </authorList>
    </citation>
    <scope>NUCLEOTIDE SEQUENCE [LARGE SCALE GENOMIC DNA]</scope>
    <source>
        <strain evidence="6 7">DJM-731 SS1</strain>
    </source>
</reference>
<keyword evidence="2 5" id="KW-0812">Transmembrane</keyword>
<evidence type="ECO:0000313" key="6">
    <source>
        <dbReference type="EMBL" id="EJU01219.1"/>
    </source>
</evidence>
<feature type="transmembrane region" description="Helical" evidence="5">
    <location>
        <begin position="88"/>
        <end position="108"/>
    </location>
</feature>
<dbReference type="GeneID" id="63690231"/>
<name>M5FXL6_DACPD</name>
<dbReference type="GO" id="GO:0016020">
    <property type="term" value="C:membrane"/>
    <property type="evidence" value="ECO:0007669"/>
    <property type="project" value="UniProtKB-SubCell"/>
</dbReference>
<dbReference type="PANTHER" id="PTHR48022:SF79">
    <property type="entry name" value="LACTOSE PERMEASE, PUTATIVE (AFU_ORTHOLOGUE AFUA_6G01860)-RELATED"/>
    <property type="match status" value="1"/>
</dbReference>
<dbReference type="Gene3D" id="1.20.1250.20">
    <property type="entry name" value="MFS general substrate transporter like domains"/>
    <property type="match status" value="1"/>
</dbReference>
<comment type="subcellular location">
    <subcellularLocation>
        <location evidence="1">Membrane</location>
        <topology evidence="1">Multi-pass membrane protein</topology>
    </subcellularLocation>
</comment>
<sequence length="151" mass="16639">ICVTVIAVCTANQVGHPVIGGIGVAFIYVFLAVFAFAWTPCQHLYPVEVLSFENRGKGLATLNLMNNLVKIINTYVPPVAINNIGWRFHIFYAVFDAAGIAFIHKFFVETKGRSLEEMDDIFAASNPVHASLQEAPKVKFTTQADREAIPL</sequence>